<accession>A0ABY4C7A2</accession>
<protein>
    <recommendedName>
        <fullName evidence="3">DUF3168 domain-containing protein</fullName>
    </recommendedName>
</protein>
<sequence length="147" mass="15845">MSYDGNEEIDWILGPDGIGALAGGQVFETGVPDGTDLQRYSATDPRLRPYIVARFATPFASTRGRAAGAGEDEQPHVLSFTIVVYGGVAADVRRTRAAVQRRLVDKRPSPTSGVITSSGGFSYARTETEARPSRFESGMFGRVFINL</sequence>
<evidence type="ECO:0008006" key="3">
    <source>
        <dbReference type="Google" id="ProtNLM"/>
    </source>
</evidence>
<reference evidence="1 2" key="1">
    <citation type="submission" date="2022-03" db="EMBL/GenBank/DDBJ databases">
        <title>Mucilaginibacter sp. isolated from the gut of Protaetia brevitarsis seulensis larvae.</title>
        <authorList>
            <person name="Won M."/>
            <person name="Kim S.-J."/>
            <person name="Kwon S.-W."/>
        </authorList>
    </citation>
    <scope>NUCLEOTIDE SEQUENCE [LARGE SCALE GENOMIC DNA]</scope>
    <source>
        <strain evidence="1 2">CFWR-12</strain>
    </source>
</reference>
<dbReference type="RefSeq" id="WP_243558578.1">
    <property type="nucleotide sequence ID" value="NZ_CP094528.1"/>
</dbReference>
<gene>
    <name evidence="1" type="ORF">MTO99_09130</name>
</gene>
<name>A0ABY4C7A2_9MICO</name>
<keyword evidence="2" id="KW-1185">Reference proteome</keyword>
<evidence type="ECO:0000313" key="1">
    <source>
        <dbReference type="EMBL" id="UOE45883.1"/>
    </source>
</evidence>
<dbReference type="Proteomes" id="UP000832097">
    <property type="component" value="Chromosome"/>
</dbReference>
<dbReference type="EMBL" id="CP094528">
    <property type="protein sequence ID" value="UOE45883.1"/>
    <property type="molecule type" value="Genomic_DNA"/>
</dbReference>
<organism evidence="1 2">
    <name type="scientific">Agromyces larvae</name>
    <dbReference type="NCBI Taxonomy" id="2929802"/>
    <lineage>
        <taxon>Bacteria</taxon>
        <taxon>Bacillati</taxon>
        <taxon>Actinomycetota</taxon>
        <taxon>Actinomycetes</taxon>
        <taxon>Micrococcales</taxon>
        <taxon>Microbacteriaceae</taxon>
        <taxon>Agromyces</taxon>
    </lineage>
</organism>
<proteinExistence type="predicted"/>
<evidence type="ECO:0000313" key="2">
    <source>
        <dbReference type="Proteomes" id="UP000832097"/>
    </source>
</evidence>